<feature type="non-terminal residue" evidence="2">
    <location>
        <position position="1"/>
    </location>
</feature>
<feature type="domain" description="TLDc" evidence="1">
    <location>
        <begin position="83"/>
        <end position="255"/>
    </location>
</feature>
<name>A0A9N9HV60_9GLOM</name>
<comment type="caution">
    <text evidence="2">The sequence shown here is derived from an EMBL/GenBank/DDBJ whole genome shotgun (WGS) entry which is preliminary data.</text>
</comment>
<dbReference type="AlphaFoldDB" id="A0A9N9HV60"/>
<accession>A0A9N9HV60</accession>
<dbReference type="OrthoDB" id="2324840at2759"/>
<dbReference type="Proteomes" id="UP000789396">
    <property type="component" value="Unassembled WGS sequence"/>
</dbReference>
<evidence type="ECO:0000313" key="2">
    <source>
        <dbReference type="EMBL" id="CAG8707607.1"/>
    </source>
</evidence>
<protein>
    <submittedName>
        <fullName evidence="2">658_t:CDS:1</fullName>
    </submittedName>
</protein>
<evidence type="ECO:0000259" key="1">
    <source>
        <dbReference type="PROSITE" id="PS51886"/>
    </source>
</evidence>
<organism evidence="2 3">
    <name type="scientific">Racocetra fulgida</name>
    <dbReference type="NCBI Taxonomy" id="60492"/>
    <lineage>
        <taxon>Eukaryota</taxon>
        <taxon>Fungi</taxon>
        <taxon>Fungi incertae sedis</taxon>
        <taxon>Mucoromycota</taxon>
        <taxon>Glomeromycotina</taxon>
        <taxon>Glomeromycetes</taxon>
        <taxon>Diversisporales</taxon>
        <taxon>Gigasporaceae</taxon>
        <taxon>Racocetra</taxon>
    </lineage>
</organism>
<reference evidence="2" key="1">
    <citation type="submission" date="2021-06" db="EMBL/GenBank/DDBJ databases">
        <authorList>
            <person name="Kallberg Y."/>
            <person name="Tangrot J."/>
            <person name="Rosling A."/>
        </authorList>
    </citation>
    <scope>NUCLEOTIDE SEQUENCE</scope>
    <source>
        <strain evidence="2">IN212</strain>
    </source>
</reference>
<gene>
    <name evidence="2" type="ORF">RFULGI_LOCUS10678</name>
</gene>
<evidence type="ECO:0000313" key="3">
    <source>
        <dbReference type="Proteomes" id="UP000789396"/>
    </source>
</evidence>
<dbReference type="EMBL" id="CAJVPZ010021651">
    <property type="protein sequence ID" value="CAG8707607.1"/>
    <property type="molecule type" value="Genomic_DNA"/>
</dbReference>
<proteinExistence type="predicted"/>
<dbReference type="Pfam" id="PF07534">
    <property type="entry name" value="TLD"/>
    <property type="match status" value="1"/>
</dbReference>
<keyword evidence="3" id="KW-1185">Reference proteome</keyword>
<dbReference type="PROSITE" id="PS51886">
    <property type="entry name" value="TLDC"/>
    <property type="match status" value="1"/>
</dbReference>
<sequence>DVTKFTLEDFKILEKILSELIQLVRFHQINGKEFVLEVWPFRQLLPDNLIEDILRCYLISNAVPLHNVFPIRLGNINVKIESVIINKKIVLLLTKWIDGKTINDKSSKETRYKFNLLFRSGYGFLARIFYHKSHKTFHQKCDNKGATIVIARISGSMLVGGYNPLDWNGTNIWKQTKDSFIFLLSDLNNPQSANLGRVTNKTYAVYCGNDHGPTFGGVDLFDPNNRGNQEHCNSYPNIGIPASFEISDYEVFQVVKN</sequence>
<dbReference type="InterPro" id="IPR006571">
    <property type="entry name" value="TLDc_dom"/>
</dbReference>